<keyword evidence="10" id="KW-1185">Reference proteome</keyword>
<dbReference type="InterPro" id="IPR007219">
    <property type="entry name" value="XnlR_reg_dom"/>
</dbReference>
<dbReference type="PROSITE" id="PS50048">
    <property type="entry name" value="ZN2_CY6_FUNGAL_2"/>
    <property type="match status" value="1"/>
</dbReference>
<sequence length="875" mass="96777">MAEQDDDYFNDLSRQSMSQDAAQSQSGNTGGNTSPTEDDGNPIPRPKRMACIVCRKRKLRCDGQKPSCGTCARVGHNCAYDEVRKKSGPKRGYVKQLEARLAQVETLLKNQEPENSWNETNRNALPNTSMPPAASNPLSGVGDLLNFVNASTSQIPDVTRQPQGSQNAAPTTNSNFDHESSWEVISLGLEEPLPTQDVIDELFDVFFTKIHPSHPMIHRPRFFASMNLAPHMRPPVCLRYIMWALAASITPKYSFLEEHLYARARKYIHLDEMKGHGEHMVSVSHCQAWVLISLYEFKQMFFPRAWISVGRAARMAAMMCFNRLDGVGLDVKHCVPPPVDWVEREERRRTFWLCFSEDRYASIGTGWPMVFDERDIMTNLPSSEEAYLTGTPETAPSLKDVLAGDIANLSPLGSVAVMACIFGLNLTHLHRPDPHDREDDVNGEFWKRHRAYDNILLNISLSLPHSLRLPQGIADPNIIFSNMAIHTSTICLHQAAIFKAEKHKNMTQIAAESKRRCIIAADQISSIMKMVSHTDLSLLNPFSAFCLYVAARVFVQYLKSRPEGQAVKSSLQFLLTALGALKQFSALTESFLIQLDVDLSGTTFGSSMRSMRSKEAVEANSGSNQYCTPVANIRSSEADAIAEANLNRDAAANNSSPVGTSVSSQSFGSLPNRQRSNNTPRNDQQPLNVHRNIAFDSTDTTNNHSNNHSPQQDDNAMLTNFDMDVSPVVGGGSEHMHSENASPQTMNSSSNHSNPAFTPPSMEQTSMGGHFNKVAAKSSMDPSLIDFSTGLEGFSNNGNISFSPFFDSNAMDTGMNALGMENPLPLNETWGTQPQNTAVANNGFGDMMGNTNTFSERQFDLLLQGMGWNGWNDQA</sequence>
<keyword evidence="5" id="KW-0804">Transcription</keyword>
<dbReference type="SMART" id="SM00906">
    <property type="entry name" value="Fungal_trans"/>
    <property type="match status" value="1"/>
</dbReference>
<dbReference type="InterPro" id="IPR036864">
    <property type="entry name" value="Zn2-C6_fun-type_DNA-bd_sf"/>
</dbReference>
<feature type="compositionally biased region" description="Polar residues" evidence="7">
    <location>
        <begin position="739"/>
        <end position="767"/>
    </location>
</feature>
<accession>A0A6V8HIR2</accession>
<dbReference type="GO" id="GO:0006351">
    <property type="term" value="P:DNA-templated transcription"/>
    <property type="evidence" value="ECO:0007669"/>
    <property type="project" value="InterPro"/>
</dbReference>
<dbReference type="InterPro" id="IPR050815">
    <property type="entry name" value="TF_fung"/>
</dbReference>
<evidence type="ECO:0000313" key="9">
    <source>
        <dbReference type="EMBL" id="GAM41592.1"/>
    </source>
</evidence>
<dbReference type="PANTHER" id="PTHR47338">
    <property type="entry name" value="ZN(II)2CYS6 TRANSCRIPTION FACTOR (EUROFUNG)-RELATED"/>
    <property type="match status" value="1"/>
</dbReference>
<evidence type="ECO:0000313" key="10">
    <source>
        <dbReference type="Proteomes" id="UP000053095"/>
    </source>
</evidence>
<comment type="subcellular location">
    <subcellularLocation>
        <location evidence="1">Nucleus</location>
    </subcellularLocation>
</comment>
<reference evidence="10" key="1">
    <citation type="journal article" date="2015" name="Genome Announc.">
        <title>Draft genome sequence of Talaromyces cellulolyticus strain Y-94, a source of lignocellulosic biomass-degrading enzymes.</title>
        <authorList>
            <person name="Fujii T."/>
            <person name="Koike H."/>
            <person name="Sawayama S."/>
            <person name="Yano S."/>
            <person name="Inoue H."/>
        </authorList>
    </citation>
    <scope>NUCLEOTIDE SEQUENCE [LARGE SCALE GENOMIC DNA]</scope>
    <source>
        <strain evidence="10">Y-94</strain>
    </source>
</reference>
<name>A0A6V8HIR2_TALPI</name>
<protein>
    <recommendedName>
        <fullName evidence="8">Zn(2)-C6 fungal-type domain-containing protein</fullName>
    </recommendedName>
</protein>
<dbReference type="Pfam" id="PF00172">
    <property type="entry name" value="Zn_clus"/>
    <property type="match status" value="1"/>
</dbReference>
<keyword evidence="6" id="KW-0539">Nucleus</keyword>
<dbReference type="AlphaFoldDB" id="A0A6V8HIR2"/>
<feature type="region of interest" description="Disordered" evidence="7">
    <location>
        <begin position="651"/>
        <end position="768"/>
    </location>
</feature>
<evidence type="ECO:0000256" key="5">
    <source>
        <dbReference type="ARBA" id="ARBA00023163"/>
    </source>
</evidence>
<proteinExistence type="predicted"/>
<feature type="region of interest" description="Disordered" evidence="7">
    <location>
        <begin position="109"/>
        <end position="136"/>
    </location>
</feature>
<feature type="compositionally biased region" description="Polar residues" evidence="7">
    <location>
        <begin position="667"/>
        <end position="687"/>
    </location>
</feature>
<feature type="compositionally biased region" description="Low complexity" evidence="7">
    <location>
        <begin position="13"/>
        <end position="26"/>
    </location>
</feature>
<keyword evidence="4" id="KW-0238">DNA-binding</keyword>
<dbReference type="EMBL" id="DF933838">
    <property type="protein sequence ID" value="GAM41592.1"/>
    <property type="molecule type" value="Genomic_DNA"/>
</dbReference>
<organism evidence="9 10">
    <name type="scientific">Talaromyces pinophilus</name>
    <name type="common">Penicillium pinophilum</name>
    <dbReference type="NCBI Taxonomy" id="128442"/>
    <lineage>
        <taxon>Eukaryota</taxon>
        <taxon>Fungi</taxon>
        <taxon>Dikarya</taxon>
        <taxon>Ascomycota</taxon>
        <taxon>Pezizomycotina</taxon>
        <taxon>Eurotiomycetes</taxon>
        <taxon>Eurotiomycetidae</taxon>
        <taxon>Eurotiales</taxon>
        <taxon>Trichocomaceae</taxon>
        <taxon>Talaromyces</taxon>
        <taxon>Talaromyces sect. Talaromyces</taxon>
    </lineage>
</organism>
<feature type="compositionally biased region" description="Low complexity" evidence="7">
    <location>
        <begin position="696"/>
        <end position="709"/>
    </location>
</feature>
<dbReference type="GO" id="GO:0008270">
    <property type="term" value="F:zinc ion binding"/>
    <property type="evidence" value="ECO:0007669"/>
    <property type="project" value="InterPro"/>
</dbReference>
<dbReference type="Pfam" id="PF04082">
    <property type="entry name" value="Fungal_trans"/>
    <property type="match status" value="1"/>
</dbReference>
<dbReference type="Proteomes" id="UP000053095">
    <property type="component" value="Unassembled WGS sequence"/>
</dbReference>
<evidence type="ECO:0000256" key="3">
    <source>
        <dbReference type="ARBA" id="ARBA00023015"/>
    </source>
</evidence>
<dbReference type="SUPFAM" id="SSF57701">
    <property type="entry name" value="Zn2/Cys6 DNA-binding domain"/>
    <property type="match status" value="1"/>
</dbReference>
<feature type="compositionally biased region" description="Polar residues" evidence="7">
    <location>
        <begin position="156"/>
        <end position="175"/>
    </location>
</feature>
<dbReference type="PANTHER" id="PTHR47338:SF10">
    <property type="entry name" value="TRANSCRIPTION FACTOR DOMAIN-CONTAINING PROTEIN-RELATED"/>
    <property type="match status" value="1"/>
</dbReference>
<dbReference type="GO" id="GO:0005634">
    <property type="term" value="C:nucleus"/>
    <property type="evidence" value="ECO:0007669"/>
    <property type="project" value="UniProtKB-SubCell"/>
</dbReference>
<dbReference type="SMART" id="SM00066">
    <property type="entry name" value="GAL4"/>
    <property type="match status" value="1"/>
</dbReference>
<evidence type="ECO:0000256" key="1">
    <source>
        <dbReference type="ARBA" id="ARBA00004123"/>
    </source>
</evidence>
<dbReference type="InterPro" id="IPR001138">
    <property type="entry name" value="Zn2Cys6_DnaBD"/>
</dbReference>
<evidence type="ECO:0000259" key="8">
    <source>
        <dbReference type="PROSITE" id="PS50048"/>
    </source>
</evidence>
<dbReference type="GO" id="GO:0003677">
    <property type="term" value="F:DNA binding"/>
    <property type="evidence" value="ECO:0007669"/>
    <property type="project" value="UniProtKB-KW"/>
</dbReference>
<feature type="region of interest" description="Disordered" evidence="7">
    <location>
        <begin position="156"/>
        <end position="176"/>
    </location>
</feature>
<evidence type="ECO:0000256" key="4">
    <source>
        <dbReference type="ARBA" id="ARBA00023125"/>
    </source>
</evidence>
<dbReference type="CDD" id="cd00067">
    <property type="entry name" value="GAL4"/>
    <property type="match status" value="1"/>
</dbReference>
<dbReference type="PROSITE" id="PS00463">
    <property type="entry name" value="ZN2_CY6_FUNGAL_1"/>
    <property type="match status" value="1"/>
</dbReference>
<feature type="domain" description="Zn(2)-C6 fungal-type" evidence="8">
    <location>
        <begin position="50"/>
        <end position="80"/>
    </location>
</feature>
<comment type="caution">
    <text evidence="9">The sequence shown here is derived from an EMBL/GenBank/DDBJ whole genome shotgun (WGS) entry which is preliminary data.</text>
</comment>
<dbReference type="CDD" id="cd12148">
    <property type="entry name" value="fungal_TF_MHR"/>
    <property type="match status" value="1"/>
</dbReference>
<evidence type="ECO:0000256" key="6">
    <source>
        <dbReference type="ARBA" id="ARBA00023242"/>
    </source>
</evidence>
<keyword evidence="2" id="KW-0479">Metal-binding</keyword>
<evidence type="ECO:0000256" key="2">
    <source>
        <dbReference type="ARBA" id="ARBA00022723"/>
    </source>
</evidence>
<feature type="region of interest" description="Disordered" evidence="7">
    <location>
        <begin position="1"/>
        <end position="46"/>
    </location>
</feature>
<feature type="compositionally biased region" description="Low complexity" evidence="7">
    <location>
        <begin position="655"/>
        <end position="666"/>
    </location>
</feature>
<gene>
    <name evidence="9" type="ORF">TCE0_042r14824</name>
</gene>
<dbReference type="GO" id="GO:0000981">
    <property type="term" value="F:DNA-binding transcription factor activity, RNA polymerase II-specific"/>
    <property type="evidence" value="ECO:0007669"/>
    <property type="project" value="InterPro"/>
</dbReference>
<dbReference type="Gene3D" id="4.10.240.10">
    <property type="entry name" value="Zn(2)-C6 fungal-type DNA-binding domain"/>
    <property type="match status" value="1"/>
</dbReference>
<evidence type="ECO:0000256" key="7">
    <source>
        <dbReference type="SAM" id="MobiDB-lite"/>
    </source>
</evidence>
<keyword evidence="3" id="KW-0805">Transcription regulation</keyword>
<feature type="compositionally biased region" description="Polar residues" evidence="7">
    <location>
        <begin position="113"/>
        <end position="130"/>
    </location>
</feature>